<proteinExistence type="predicted"/>
<dbReference type="AlphaFoldDB" id="A0A2S7W9M8"/>
<dbReference type="InterPro" id="IPR023198">
    <property type="entry name" value="PGP-like_dom2"/>
</dbReference>
<dbReference type="InterPro" id="IPR041492">
    <property type="entry name" value="HAD_2"/>
</dbReference>
<reference evidence="1 2" key="1">
    <citation type="submission" date="2016-12" db="EMBL/GenBank/DDBJ databases">
        <title>Trade-off between light-utilization and light-protection in marine flavobacteria.</title>
        <authorList>
            <person name="Kumagai Y."/>
            <person name="Yoshizawa S."/>
            <person name="Kogure K."/>
            <person name="Iwasaki W."/>
        </authorList>
    </citation>
    <scope>NUCLEOTIDE SEQUENCE [LARGE SCALE GENOMIC DNA]</scope>
    <source>
        <strain evidence="1 2">KCTC 22729</strain>
    </source>
</reference>
<evidence type="ECO:0000313" key="2">
    <source>
        <dbReference type="Proteomes" id="UP000237608"/>
    </source>
</evidence>
<dbReference type="OrthoDB" id="9797415at2"/>
<name>A0A2S7W9M8_9FLAO</name>
<accession>A0A2S7W9M8</accession>
<comment type="caution">
    <text evidence="1">The sequence shown here is derived from an EMBL/GenBank/DDBJ whole genome shotgun (WGS) entry which is preliminary data.</text>
</comment>
<dbReference type="PRINTS" id="PR00413">
    <property type="entry name" value="HADHALOGNASE"/>
</dbReference>
<dbReference type="EMBL" id="MSCL01000001">
    <property type="protein sequence ID" value="PQJ73991.1"/>
    <property type="molecule type" value="Genomic_DNA"/>
</dbReference>
<dbReference type="PANTHER" id="PTHR43611">
    <property type="entry name" value="ALPHA-D-GLUCOSE 1-PHOSPHATE PHOSPHATASE"/>
    <property type="match status" value="1"/>
</dbReference>
<protein>
    <submittedName>
        <fullName evidence="1">Haloacid dehalogenase</fullName>
    </submittedName>
</protein>
<dbReference type="NCBIfam" id="TIGR01509">
    <property type="entry name" value="HAD-SF-IA-v3"/>
    <property type="match status" value="1"/>
</dbReference>
<sequence>MIKNIIFDFGDIFINLDKEATYRKMTKLGVSKITPQMIQVYQEYEKGLMETADFISYFSSSFSISKNDLLFAWNAVLLDFPENRLRFLQEIAFSEKYRLFLLSNTNDLHITSVKNSVGIPFFTDFKNCFEQFYLSHEINLRKPDKEIYEFVLDSNQLKPEETLFVDDLKENTDAAKMLGIHVWNLNPTTENVTELFEKQSHLF</sequence>
<dbReference type="SUPFAM" id="SSF56784">
    <property type="entry name" value="HAD-like"/>
    <property type="match status" value="1"/>
</dbReference>
<dbReference type="InterPro" id="IPR036412">
    <property type="entry name" value="HAD-like_sf"/>
</dbReference>
<dbReference type="Gene3D" id="1.10.150.240">
    <property type="entry name" value="Putative phosphatase, domain 2"/>
    <property type="match status" value="1"/>
</dbReference>
<dbReference type="PANTHER" id="PTHR43611:SF3">
    <property type="entry name" value="FLAVIN MONONUCLEOTIDE HYDROLASE 1, CHLOROPLATIC"/>
    <property type="match status" value="1"/>
</dbReference>
<dbReference type="InterPro" id="IPR023214">
    <property type="entry name" value="HAD_sf"/>
</dbReference>
<keyword evidence="2" id="KW-1185">Reference proteome</keyword>
<dbReference type="SFLD" id="SFLDG01129">
    <property type="entry name" value="C1.5:_HAD__Beta-PGM__Phosphata"/>
    <property type="match status" value="1"/>
</dbReference>
<dbReference type="Pfam" id="PF13419">
    <property type="entry name" value="HAD_2"/>
    <property type="match status" value="1"/>
</dbReference>
<organism evidence="1 2">
    <name type="scientific">Polaribacter gangjinensis</name>
    <dbReference type="NCBI Taxonomy" id="574710"/>
    <lineage>
        <taxon>Bacteria</taxon>
        <taxon>Pseudomonadati</taxon>
        <taxon>Bacteroidota</taxon>
        <taxon>Flavobacteriia</taxon>
        <taxon>Flavobacteriales</taxon>
        <taxon>Flavobacteriaceae</taxon>
    </lineage>
</organism>
<dbReference type="Proteomes" id="UP000237608">
    <property type="component" value="Unassembled WGS sequence"/>
</dbReference>
<dbReference type="Gene3D" id="3.40.50.1000">
    <property type="entry name" value="HAD superfamily/HAD-like"/>
    <property type="match status" value="1"/>
</dbReference>
<dbReference type="RefSeq" id="WP_105045140.1">
    <property type="nucleotide sequence ID" value="NZ_CP150662.1"/>
</dbReference>
<dbReference type="SFLD" id="SFLDS00003">
    <property type="entry name" value="Haloacid_Dehalogenase"/>
    <property type="match status" value="1"/>
</dbReference>
<dbReference type="InterPro" id="IPR006439">
    <property type="entry name" value="HAD-SF_hydro_IA"/>
</dbReference>
<gene>
    <name evidence="1" type="ORF">BTO13_01280</name>
</gene>
<evidence type="ECO:0000313" key="1">
    <source>
        <dbReference type="EMBL" id="PQJ73991.1"/>
    </source>
</evidence>